<dbReference type="InterPro" id="IPR041664">
    <property type="entry name" value="AAA_16"/>
</dbReference>
<dbReference type="RefSeq" id="WP_020509473.1">
    <property type="nucleotide sequence ID" value="NZ_JBIAZU010000001.1"/>
</dbReference>
<dbReference type="Proteomes" id="UP001602245">
    <property type="component" value="Unassembled WGS sequence"/>
</dbReference>
<name>A0ABW6WAY9_9ACTN</name>
<reference evidence="2 3" key="1">
    <citation type="submission" date="2024-10" db="EMBL/GenBank/DDBJ databases">
        <title>The Natural Products Discovery Center: Release of the First 8490 Sequenced Strains for Exploring Actinobacteria Biosynthetic Diversity.</title>
        <authorList>
            <person name="Kalkreuter E."/>
            <person name="Kautsar S.A."/>
            <person name="Yang D."/>
            <person name="Bader C.D."/>
            <person name="Teijaro C.N."/>
            <person name="Fluegel L."/>
            <person name="Davis C.M."/>
            <person name="Simpson J.R."/>
            <person name="Lauterbach L."/>
            <person name="Steele A.D."/>
            <person name="Gui C."/>
            <person name="Meng S."/>
            <person name="Li G."/>
            <person name="Viehrig K."/>
            <person name="Ye F."/>
            <person name="Su P."/>
            <person name="Kiefer A.F."/>
            <person name="Nichols A."/>
            <person name="Cepeda A.J."/>
            <person name="Yan W."/>
            <person name="Fan B."/>
            <person name="Jiang Y."/>
            <person name="Adhikari A."/>
            <person name="Zheng C.-J."/>
            <person name="Schuster L."/>
            <person name="Cowan T.M."/>
            <person name="Smanski M.J."/>
            <person name="Chevrette M.G."/>
            <person name="De Carvalho L.P.S."/>
            <person name="Shen B."/>
        </authorList>
    </citation>
    <scope>NUCLEOTIDE SEQUENCE [LARGE SCALE GENOMIC DNA]</scope>
    <source>
        <strain evidence="2 3">NPDC000087</strain>
    </source>
</reference>
<comment type="caution">
    <text evidence="2">The sequence shown here is derived from an EMBL/GenBank/DDBJ whole genome shotgun (WGS) entry which is preliminary data.</text>
</comment>
<proteinExistence type="predicted"/>
<gene>
    <name evidence="2" type="ORF">ACFY35_06805</name>
</gene>
<feature type="domain" description="Orc1-like AAA ATPase" evidence="1">
    <location>
        <begin position="17"/>
        <end position="88"/>
    </location>
</feature>
<keyword evidence="3" id="KW-1185">Reference proteome</keyword>
<organism evidence="2 3">
    <name type="scientific">Paractinoplanes globisporus</name>
    <dbReference type="NCBI Taxonomy" id="113565"/>
    <lineage>
        <taxon>Bacteria</taxon>
        <taxon>Bacillati</taxon>
        <taxon>Actinomycetota</taxon>
        <taxon>Actinomycetes</taxon>
        <taxon>Micromonosporales</taxon>
        <taxon>Micromonosporaceae</taxon>
        <taxon>Paractinoplanes</taxon>
    </lineage>
</organism>
<dbReference type="SUPFAM" id="SSF52540">
    <property type="entry name" value="P-loop containing nucleoside triphosphate hydrolases"/>
    <property type="match status" value="1"/>
</dbReference>
<dbReference type="InterPro" id="IPR027417">
    <property type="entry name" value="P-loop_NTPase"/>
</dbReference>
<dbReference type="EMBL" id="JBIAZU010000001">
    <property type="protein sequence ID" value="MFF5289127.1"/>
    <property type="molecule type" value="Genomic_DNA"/>
</dbReference>
<evidence type="ECO:0000259" key="1">
    <source>
        <dbReference type="Pfam" id="PF13191"/>
    </source>
</evidence>
<evidence type="ECO:0000313" key="3">
    <source>
        <dbReference type="Proteomes" id="UP001602245"/>
    </source>
</evidence>
<sequence length="680" mass="76201">MRGAVAGRIEAARRASFAGRVEELELFEAALEGDEPPFTLLFVHGPGGVGKTALLHRFREIAERTGIPVARVDGRDVQATPNCFVSSLAAALEVDGDPVGAFDPDGRAVLLVDTYESLTAIDEWLRDEFLPRLPERTLVVLAGRRPPAPAWRTDPGWRDLLRVLALSNLRDGEAIGYLRSRGAPARLHRELVDLTHGHPLALALAIDVLRQGDGGALFERMHAPDVVQALMQRFVDELPTGRHRHALQVCAEARTTTEAVLRAALGEEDVHPPFEWLRELSFVECGPYGLFPHDLARDVLVADLTWRDPEIRTTLHRRIRMHAVSRLRAARGRAEQLAALDFLFTEYSDPLFRRYWTQWDTMGQALGEPAQPSDRAEIVAIVRRHEGAASAALAAHWFDRQPGSFVVYRHGRRVMGFLAWLSLHDARPADVESDPGTRSAWRYAMDAAAPKPGEEVTMVRFLMDRDQYQGASQIFNVGSVHHVLHVLRHPRLSWDLLIVADADFWTPLWTHAGYDRAPDADFEVGGRRFAAFARDWRTAPLPAKWADLLGEAVPAAAGAPVPPEYERHVRQALRDLRRPDLLARNPLLSSRLVLARGGERPAPAVLVDLVNEAAEKLRQHPRDEKLHRVLDRTYLRPARTQELAAELLGLPSSTYRRHLTLAVGRVVAWMWKQESEQTGR</sequence>
<protein>
    <submittedName>
        <fullName evidence="2">AAA family ATPase</fullName>
    </submittedName>
</protein>
<dbReference type="Pfam" id="PF13191">
    <property type="entry name" value="AAA_16"/>
    <property type="match status" value="1"/>
</dbReference>
<accession>A0ABW6WAY9</accession>
<dbReference type="Gene3D" id="3.40.50.300">
    <property type="entry name" value="P-loop containing nucleotide triphosphate hydrolases"/>
    <property type="match status" value="1"/>
</dbReference>
<evidence type="ECO:0000313" key="2">
    <source>
        <dbReference type="EMBL" id="MFF5289127.1"/>
    </source>
</evidence>